<accession>A0A0T6B4C2</accession>
<keyword evidence="2" id="KW-1133">Transmembrane helix</keyword>
<evidence type="ECO:0000256" key="1">
    <source>
        <dbReference type="SAM" id="MobiDB-lite"/>
    </source>
</evidence>
<dbReference type="PANTHER" id="PTHR23302:SF40">
    <property type="entry name" value="TRANSMEMBRANE CHANNEL-LIKE PROTEIN"/>
    <property type="match status" value="1"/>
</dbReference>
<sequence length="318" mass="37296">SQRSDTSTRYNFYNPNTSPGTMDKVHFPQANEPENSDEEDYSASVSAIIQRRASTRKSKRRASRRTSSPYSPDILPGTENERRRSSCYTTSSGETAISMEDNLVPEVTQAQIYENIRLHKEVLGSVKMQPWHMRKKIRLVVQAKNYVKKHEGVLQERLAQSHSTKDMLARWHIYLVKRWQRIKRETANLSNWLIPWELRIKEIESHFGSVVASYFTFLRWLFWVNLVTSVIMIAFVTIPELLIRNVQPERKQVLAQDRYNATNFYTLLDFEGILKYSPLFYGWYTDRDAHGKGYRLPLAYFMTGLAVYVYNFVATLRK</sequence>
<feature type="compositionally biased region" description="Basic residues" evidence="1">
    <location>
        <begin position="53"/>
        <end position="64"/>
    </location>
</feature>
<dbReference type="PANTHER" id="PTHR23302">
    <property type="entry name" value="TRANSMEMBRANE CHANNEL-RELATED"/>
    <property type="match status" value="1"/>
</dbReference>
<feature type="transmembrane region" description="Helical" evidence="2">
    <location>
        <begin position="220"/>
        <end position="243"/>
    </location>
</feature>
<feature type="compositionally biased region" description="Polar residues" evidence="1">
    <location>
        <begin position="1"/>
        <end position="20"/>
    </location>
</feature>
<evidence type="ECO:0000313" key="4">
    <source>
        <dbReference type="Proteomes" id="UP000051574"/>
    </source>
</evidence>
<dbReference type="OrthoDB" id="5831905at2759"/>
<organism evidence="3 4">
    <name type="scientific">Oryctes borbonicus</name>
    <dbReference type="NCBI Taxonomy" id="1629725"/>
    <lineage>
        <taxon>Eukaryota</taxon>
        <taxon>Metazoa</taxon>
        <taxon>Ecdysozoa</taxon>
        <taxon>Arthropoda</taxon>
        <taxon>Hexapoda</taxon>
        <taxon>Insecta</taxon>
        <taxon>Pterygota</taxon>
        <taxon>Neoptera</taxon>
        <taxon>Endopterygota</taxon>
        <taxon>Coleoptera</taxon>
        <taxon>Polyphaga</taxon>
        <taxon>Scarabaeiformia</taxon>
        <taxon>Scarabaeidae</taxon>
        <taxon>Dynastinae</taxon>
        <taxon>Oryctes</taxon>
    </lineage>
</organism>
<name>A0A0T6B4C2_9SCAR</name>
<comment type="caution">
    <text evidence="3">The sequence shown here is derived from an EMBL/GenBank/DDBJ whole genome shotgun (WGS) entry which is preliminary data.</text>
</comment>
<dbReference type="InterPro" id="IPR038900">
    <property type="entry name" value="TMC"/>
</dbReference>
<dbReference type="GO" id="GO:0005886">
    <property type="term" value="C:plasma membrane"/>
    <property type="evidence" value="ECO:0007669"/>
    <property type="project" value="InterPro"/>
</dbReference>
<dbReference type="GO" id="GO:0008381">
    <property type="term" value="F:mechanosensitive monoatomic ion channel activity"/>
    <property type="evidence" value="ECO:0007669"/>
    <property type="project" value="TreeGrafter"/>
</dbReference>
<feature type="region of interest" description="Disordered" evidence="1">
    <location>
        <begin position="1"/>
        <end position="92"/>
    </location>
</feature>
<dbReference type="Proteomes" id="UP000051574">
    <property type="component" value="Unassembled WGS sequence"/>
</dbReference>
<keyword evidence="4" id="KW-1185">Reference proteome</keyword>
<keyword evidence="2" id="KW-0812">Transmembrane</keyword>
<protein>
    <recommendedName>
        <fullName evidence="5">TMC domain-containing protein</fullName>
    </recommendedName>
</protein>
<proteinExistence type="predicted"/>
<evidence type="ECO:0000256" key="2">
    <source>
        <dbReference type="SAM" id="Phobius"/>
    </source>
</evidence>
<evidence type="ECO:0008006" key="5">
    <source>
        <dbReference type="Google" id="ProtNLM"/>
    </source>
</evidence>
<feature type="transmembrane region" description="Helical" evidence="2">
    <location>
        <begin position="296"/>
        <end position="316"/>
    </location>
</feature>
<dbReference type="AlphaFoldDB" id="A0A0T6B4C2"/>
<feature type="non-terminal residue" evidence="3">
    <location>
        <position position="1"/>
    </location>
</feature>
<keyword evidence="2" id="KW-0472">Membrane</keyword>
<gene>
    <name evidence="3" type="ORF">AMK59_3219</name>
</gene>
<evidence type="ECO:0000313" key="3">
    <source>
        <dbReference type="EMBL" id="KRT82266.1"/>
    </source>
</evidence>
<dbReference type="EMBL" id="LJIG01009845">
    <property type="protein sequence ID" value="KRT82266.1"/>
    <property type="molecule type" value="Genomic_DNA"/>
</dbReference>
<reference evidence="3 4" key="1">
    <citation type="submission" date="2015-09" db="EMBL/GenBank/DDBJ databases">
        <title>Draft genome of the scarab beetle Oryctes borbonicus.</title>
        <authorList>
            <person name="Meyer J.M."/>
            <person name="Markov G.V."/>
            <person name="Baskaran P."/>
            <person name="Herrmann M."/>
            <person name="Sommer R.J."/>
            <person name="Roedelsperger C."/>
        </authorList>
    </citation>
    <scope>NUCLEOTIDE SEQUENCE [LARGE SCALE GENOMIC DNA]</scope>
    <source>
        <strain evidence="3">OB123</strain>
        <tissue evidence="3">Whole animal</tissue>
    </source>
</reference>